<dbReference type="SUPFAM" id="SSF53187">
    <property type="entry name" value="Zn-dependent exopeptidases"/>
    <property type="match status" value="1"/>
</dbReference>
<dbReference type="Proteomes" id="UP000821853">
    <property type="component" value="Chromosome 2"/>
</dbReference>
<dbReference type="GO" id="GO:0008270">
    <property type="term" value="F:zinc ion binding"/>
    <property type="evidence" value="ECO:0007669"/>
    <property type="project" value="InterPro"/>
</dbReference>
<accession>A0A9J6FYM5</accession>
<comment type="similarity">
    <text evidence="1">Belongs to the peptidase M14 family.</text>
</comment>
<dbReference type="AlphaFoldDB" id="A0A9J6FYM5"/>
<dbReference type="GO" id="GO:0006508">
    <property type="term" value="P:proteolysis"/>
    <property type="evidence" value="ECO:0007669"/>
    <property type="project" value="InterPro"/>
</dbReference>
<comment type="caution">
    <text evidence="3">The sequence shown here is derived from an EMBL/GenBank/DDBJ whole genome shotgun (WGS) entry which is preliminary data.</text>
</comment>
<reference evidence="3 4" key="1">
    <citation type="journal article" date="2020" name="Cell">
        <title>Large-Scale Comparative Analyses of Tick Genomes Elucidate Their Genetic Diversity and Vector Capacities.</title>
        <authorList>
            <consortium name="Tick Genome and Microbiome Consortium (TIGMIC)"/>
            <person name="Jia N."/>
            <person name="Wang J."/>
            <person name="Shi W."/>
            <person name="Du L."/>
            <person name="Sun Y."/>
            <person name="Zhan W."/>
            <person name="Jiang J.F."/>
            <person name="Wang Q."/>
            <person name="Zhang B."/>
            <person name="Ji P."/>
            <person name="Bell-Sakyi L."/>
            <person name="Cui X.M."/>
            <person name="Yuan T.T."/>
            <person name="Jiang B.G."/>
            <person name="Yang W.F."/>
            <person name="Lam T.T."/>
            <person name="Chang Q.C."/>
            <person name="Ding S.J."/>
            <person name="Wang X.J."/>
            <person name="Zhu J.G."/>
            <person name="Ruan X.D."/>
            <person name="Zhao L."/>
            <person name="Wei J.T."/>
            <person name="Ye R.Z."/>
            <person name="Que T.C."/>
            <person name="Du C.H."/>
            <person name="Zhou Y.H."/>
            <person name="Cheng J.X."/>
            <person name="Dai P.F."/>
            <person name="Guo W.B."/>
            <person name="Han X.H."/>
            <person name="Huang E.J."/>
            <person name="Li L.F."/>
            <person name="Wei W."/>
            <person name="Gao Y.C."/>
            <person name="Liu J.Z."/>
            <person name="Shao H.Z."/>
            <person name="Wang X."/>
            <person name="Wang C.C."/>
            <person name="Yang T.C."/>
            <person name="Huo Q.B."/>
            <person name="Li W."/>
            <person name="Chen H.Y."/>
            <person name="Chen S.E."/>
            <person name="Zhou L.G."/>
            <person name="Ni X.B."/>
            <person name="Tian J.H."/>
            <person name="Sheng Y."/>
            <person name="Liu T."/>
            <person name="Pan Y.S."/>
            <person name="Xia L.Y."/>
            <person name="Li J."/>
            <person name="Zhao F."/>
            <person name="Cao W.C."/>
        </authorList>
    </citation>
    <scope>NUCLEOTIDE SEQUENCE [LARGE SCALE GENOMIC DNA]</scope>
    <source>
        <strain evidence="3">HaeL-2018</strain>
    </source>
</reference>
<evidence type="ECO:0000313" key="3">
    <source>
        <dbReference type="EMBL" id="KAH9367457.1"/>
    </source>
</evidence>
<dbReference type="EMBL" id="JABSTR010000004">
    <property type="protein sequence ID" value="KAH9367457.1"/>
    <property type="molecule type" value="Genomic_DNA"/>
</dbReference>
<proteinExistence type="inferred from homology"/>
<evidence type="ECO:0000259" key="2">
    <source>
        <dbReference type="Pfam" id="PF00246"/>
    </source>
</evidence>
<protein>
    <recommendedName>
        <fullName evidence="2">Peptidase M14 domain-containing protein</fullName>
    </recommendedName>
</protein>
<dbReference type="GO" id="GO:0004181">
    <property type="term" value="F:metallocarboxypeptidase activity"/>
    <property type="evidence" value="ECO:0007669"/>
    <property type="project" value="InterPro"/>
</dbReference>
<dbReference type="Pfam" id="PF00246">
    <property type="entry name" value="Peptidase_M14"/>
    <property type="match status" value="1"/>
</dbReference>
<organism evidence="3 4">
    <name type="scientific">Haemaphysalis longicornis</name>
    <name type="common">Bush tick</name>
    <dbReference type="NCBI Taxonomy" id="44386"/>
    <lineage>
        <taxon>Eukaryota</taxon>
        <taxon>Metazoa</taxon>
        <taxon>Ecdysozoa</taxon>
        <taxon>Arthropoda</taxon>
        <taxon>Chelicerata</taxon>
        <taxon>Arachnida</taxon>
        <taxon>Acari</taxon>
        <taxon>Parasitiformes</taxon>
        <taxon>Ixodida</taxon>
        <taxon>Ixodoidea</taxon>
        <taxon>Ixodidae</taxon>
        <taxon>Haemaphysalinae</taxon>
        <taxon>Haemaphysalis</taxon>
    </lineage>
</organism>
<name>A0A9J6FYM5_HAELO</name>
<dbReference type="VEuPathDB" id="VectorBase:HLOH_062159"/>
<keyword evidence="4" id="KW-1185">Reference proteome</keyword>
<evidence type="ECO:0000313" key="4">
    <source>
        <dbReference type="Proteomes" id="UP000821853"/>
    </source>
</evidence>
<evidence type="ECO:0000256" key="1">
    <source>
        <dbReference type="ARBA" id="ARBA00005988"/>
    </source>
</evidence>
<dbReference type="Gene3D" id="3.40.630.10">
    <property type="entry name" value="Zn peptidases"/>
    <property type="match status" value="1"/>
</dbReference>
<feature type="domain" description="Peptidase M14" evidence="2">
    <location>
        <begin position="1"/>
        <end position="42"/>
    </location>
</feature>
<gene>
    <name evidence="3" type="ORF">HPB48_007536</name>
</gene>
<sequence length="75" mass="8258">MALHLVEYMVHNQESDPDVHWLLNNVRIHVVPSVNVDGSDASIPGDCSGMTGGYTTHVAEWPMQSGIPKFTSKRP</sequence>
<dbReference type="OrthoDB" id="6493183at2759"/>
<dbReference type="InterPro" id="IPR000834">
    <property type="entry name" value="Peptidase_M14"/>
</dbReference>